<evidence type="ECO:0000256" key="2">
    <source>
        <dbReference type="ARBA" id="ARBA00023239"/>
    </source>
</evidence>
<dbReference type="Pfam" id="PF00378">
    <property type="entry name" value="ECH_1"/>
    <property type="match status" value="1"/>
</dbReference>
<evidence type="ECO:0000313" key="5">
    <source>
        <dbReference type="Proteomes" id="UP000289465"/>
    </source>
</evidence>
<dbReference type="InterPro" id="IPR018376">
    <property type="entry name" value="Enoyl-CoA_hyd/isom_CS"/>
</dbReference>
<dbReference type="PANTHER" id="PTHR11941:SF54">
    <property type="entry name" value="ENOYL-COA HYDRATASE, MITOCHONDRIAL"/>
    <property type="match status" value="1"/>
</dbReference>
<accession>A0A446C8H7</accession>
<reference evidence="4 5" key="1">
    <citation type="submission" date="2018-07" db="EMBL/GenBank/DDBJ databases">
        <authorList>
            <person name="Peeters C."/>
        </authorList>
    </citation>
    <scope>NUCLEOTIDE SEQUENCE [LARGE SCALE GENOMIC DNA]</scope>
    <source>
        <strain evidence="4 5">LMG 30378</strain>
    </source>
</reference>
<dbReference type="GO" id="GO:0006635">
    <property type="term" value="P:fatty acid beta-oxidation"/>
    <property type="evidence" value="ECO:0007669"/>
    <property type="project" value="TreeGrafter"/>
</dbReference>
<evidence type="ECO:0000313" key="4">
    <source>
        <dbReference type="EMBL" id="SSW64209.1"/>
    </source>
</evidence>
<dbReference type="GO" id="GO:0018812">
    <property type="term" value="F:3-hydroxyacyl-CoA dehydratase activity"/>
    <property type="evidence" value="ECO:0007669"/>
    <property type="project" value="UniProtKB-EC"/>
</dbReference>
<dbReference type="NCBIfam" id="NF004781">
    <property type="entry name" value="PRK06127.1"/>
    <property type="match status" value="1"/>
</dbReference>
<organism evidence="4 5">
    <name type="scientific">Achromobacter veterisilvae</name>
    <dbReference type="NCBI Taxonomy" id="2069367"/>
    <lineage>
        <taxon>Bacteria</taxon>
        <taxon>Pseudomonadati</taxon>
        <taxon>Pseudomonadota</taxon>
        <taxon>Betaproteobacteria</taxon>
        <taxon>Burkholderiales</taxon>
        <taxon>Alcaligenaceae</taxon>
        <taxon>Achromobacter</taxon>
    </lineage>
</organism>
<comment type="similarity">
    <text evidence="1 3">Belongs to the enoyl-CoA hydratase/isomerase family.</text>
</comment>
<dbReference type="InterPro" id="IPR001753">
    <property type="entry name" value="Enoyl-CoA_hydra/iso"/>
</dbReference>
<proteinExistence type="inferred from homology"/>
<dbReference type="OrthoDB" id="9148881at2"/>
<dbReference type="Proteomes" id="UP000289465">
    <property type="component" value="Unassembled WGS sequence"/>
</dbReference>
<dbReference type="AlphaFoldDB" id="A0A446C8H7"/>
<dbReference type="EC" id="4.2.1.150" evidence="4"/>
<dbReference type="PROSITE" id="PS00166">
    <property type="entry name" value="ENOYL_COA_HYDRATASE"/>
    <property type="match status" value="1"/>
</dbReference>
<name>A0A446C8H7_9BURK</name>
<evidence type="ECO:0000256" key="1">
    <source>
        <dbReference type="ARBA" id="ARBA00005254"/>
    </source>
</evidence>
<keyword evidence="2 4" id="KW-0456">Lyase</keyword>
<dbReference type="Gene3D" id="3.90.226.10">
    <property type="entry name" value="2-enoyl-CoA Hydratase, Chain A, domain 1"/>
    <property type="match status" value="1"/>
</dbReference>
<dbReference type="PANTHER" id="PTHR11941">
    <property type="entry name" value="ENOYL-COA HYDRATASE-RELATED"/>
    <property type="match status" value="1"/>
</dbReference>
<dbReference type="InterPro" id="IPR029045">
    <property type="entry name" value="ClpP/crotonase-like_dom_sf"/>
</dbReference>
<evidence type="ECO:0000256" key="3">
    <source>
        <dbReference type="RuleBase" id="RU003707"/>
    </source>
</evidence>
<dbReference type="Gene3D" id="1.10.12.10">
    <property type="entry name" value="Lyase 2-enoyl-coa Hydratase, Chain A, domain 2"/>
    <property type="match status" value="1"/>
</dbReference>
<dbReference type="EMBL" id="UFQC01000004">
    <property type="protein sequence ID" value="SSW64209.1"/>
    <property type="molecule type" value="Genomic_DNA"/>
</dbReference>
<gene>
    <name evidence="4" type="primary">crt_2</name>
    <name evidence="4" type="ORF">AVE30378_00908</name>
</gene>
<dbReference type="InterPro" id="IPR014748">
    <property type="entry name" value="Enoyl-CoA_hydra_C"/>
</dbReference>
<dbReference type="CDD" id="cd06558">
    <property type="entry name" value="crotonase-like"/>
    <property type="match status" value="1"/>
</dbReference>
<dbReference type="SUPFAM" id="SSF52096">
    <property type="entry name" value="ClpP/crotonase"/>
    <property type="match status" value="1"/>
</dbReference>
<sequence>MTLTSSSPAPGRLDVALDGNVVRVRIVNPARYNAMSLSMWEDLARALGEAGNREGARAVVLAGDGDRAFVSGADISEFASQRKDPGQVARYDAAVAGAMRALSACPLPVIAAIRGICMGGGMALALACDLRYCTLGSRFRMPAGRLGLGYAMEGLKRMRDTLGAARAADLFMTARTLDGQEAARIGLVQEAYAEDAFDEAVARRVGEVAGNAPLTLRAAKMALRHLAGEPSAPTAEAVDEAVRACFLSRDYQEGQQAFREKRPPVFTGS</sequence>
<protein>
    <submittedName>
        <fullName evidence="4">Short-chain-enoyl-CoA hydratase</fullName>
        <ecNumber evidence="4">4.2.1.150</ecNumber>
    </submittedName>
</protein>